<dbReference type="InterPro" id="IPR052526">
    <property type="entry name" value="HTH-type_Bedaq_tolerance"/>
</dbReference>
<evidence type="ECO:0000313" key="5">
    <source>
        <dbReference type="EMBL" id="MFD1782024.1"/>
    </source>
</evidence>
<sequence length="149" mass="16282">MAAIPSPPPPLPEQIYLFVQHLGRRLRDIDLQAGLSPARFSALASLAFHGPANVGELAQFERVSRPAMTRLARDMERAGLIRRRPDPQDRRGVRIEPTARGLALVEAVRTAKIALVAEHLDRLEPALRAQAAAVFGALEDLAEPQGDET</sequence>
<organism evidence="5 6">
    <name type="scientific">Phenylobacterium terrae</name>
    <dbReference type="NCBI Taxonomy" id="2665495"/>
    <lineage>
        <taxon>Bacteria</taxon>
        <taxon>Pseudomonadati</taxon>
        <taxon>Pseudomonadota</taxon>
        <taxon>Alphaproteobacteria</taxon>
        <taxon>Caulobacterales</taxon>
        <taxon>Caulobacteraceae</taxon>
        <taxon>Phenylobacterium</taxon>
    </lineage>
</organism>
<dbReference type="RefSeq" id="WP_377281145.1">
    <property type="nucleotide sequence ID" value="NZ_JBHRSI010000003.1"/>
</dbReference>
<dbReference type="PANTHER" id="PTHR39515:SF2">
    <property type="entry name" value="HTH-TYPE TRANSCRIPTIONAL REGULATOR RV0880"/>
    <property type="match status" value="1"/>
</dbReference>
<dbReference type="InterPro" id="IPR036390">
    <property type="entry name" value="WH_DNA-bd_sf"/>
</dbReference>
<dbReference type="SMART" id="SM00347">
    <property type="entry name" value="HTH_MARR"/>
    <property type="match status" value="1"/>
</dbReference>
<keyword evidence="2" id="KW-0238">DNA-binding</keyword>
<keyword evidence="1" id="KW-0805">Transcription regulation</keyword>
<reference evidence="6" key="1">
    <citation type="journal article" date="2019" name="Int. J. Syst. Evol. Microbiol.">
        <title>The Global Catalogue of Microorganisms (GCM) 10K type strain sequencing project: providing services to taxonomists for standard genome sequencing and annotation.</title>
        <authorList>
            <consortium name="The Broad Institute Genomics Platform"/>
            <consortium name="The Broad Institute Genome Sequencing Center for Infectious Disease"/>
            <person name="Wu L."/>
            <person name="Ma J."/>
        </authorList>
    </citation>
    <scope>NUCLEOTIDE SEQUENCE [LARGE SCALE GENOMIC DNA]</scope>
    <source>
        <strain evidence="6">DFY28</strain>
    </source>
</reference>
<dbReference type="SUPFAM" id="SSF46785">
    <property type="entry name" value="Winged helix' DNA-binding domain"/>
    <property type="match status" value="1"/>
</dbReference>
<dbReference type="PANTHER" id="PTHR39515">
    <property type="entry name" value="CONSERVED PROTEIN"/>
    <property type="match status" value="1"/>
</dbReference>
<dbReference type="InterPro" id="IPR036388">
    <property type="entry name" value="WH-like_DNA-bd_sf"/>
</dbReference>
<evidence type="ECO:0000313" key="6">
    <source>
        <dbReference type="Proteomes" id="UP001597237"/>
    </source>
</evidence>
<proteinExistence type="predicted"/>
<evidence type="ECO:0000256" key="3">
    <source>
        <dbReference type="ARBA" id="ARBA00023163"/>
    </source>
</evidence>
<dbReference type="Gene3D" id="1.10.10.10">
    <property type="entry name" value="Winged helix-like DNA-binding domain superfamily/Winged helix DNA-binding domain"/>
    <property type="match status" value="1"/>
</dbReference>
<dbReference type="Proteomes" id="UP001597237">
    <property type="component" value="Unassembled WGS sequence"/>
</dbReference>
<feature type="domain" description="HTH marR-type" evidence="4">
    <location>
        <begin position="8"/>
        <end position="143"/>
    </location>
</feature>
<gene>
    <name evidence="5" type="ORF">ACFSC0_01365</name>
</gene>
<keyword evidence="3" id="KW-0804">Transcription</keyword>
<dbReference type="PROSITE" id="PS50995">
    <property type="entry name" value="HTH_MARR_2"/>
    <property type="match status" value="1"/>
</dbReference>
<dbReference type="EMBL" id="JBHUEY010000001">
    <property type="protein sequence ID" value="MFD1782024.1"/>
    <property type="molecule type" value="Genomic_DNA"/>
</dbReference>
<evidence type="ECO:0000256" key="2">
    <source>
        <dbReference type="ARBA" id="ARBA00023125"/>
    </source>
</evidence>
<accession>A0ABW4MVL7</accession>
<dbReference type="InterPro" id="IPR000835">
    <property type="entry name" value="HTH_MarR-typ"/>
</dbReference>
<comment type="caution">
    <text evidence="5">The sequence shown here is derived from an EMBL/GenBank/DDBJ whole genome shotgun (WGS) entry which is preliminary data.</text>
</comment>
<dbReference type="PRINTS" id="PR00598">
    <property type="entry name" value="HTHMARR"/>
</dbReference>
<name>A0ABW4MVL7_9CAUL</name>
<dbReference type="InterPro" id="IPR023187">
    <property type="entry name" value="Tscrpt_reg_MarR-type_CS"/>
</dbReference>
<protein>
    <submittedName>
        <fullName evidence="5">MarR family winged helix-turn-helix transcriptional regulator</fullName>
    </submittedName>
</protein>
<evidence type="ECO:0000256" key="1">
    <source>
        <dbReference type="ARBA" id="ARBA00023015"/>
    </source>
</evidence>
<dbReference type="Pfam" id="PF01047">
    <property type="entry name" value="MarR"/>
    <property type="match status" value="1"/>
</dbReference>
<dbReference type="PROSITE" id="PS01117">
    <property type="entry name" value="HTH_MARR_1"/>
    <property type="match status" value="1"/>
</dbReference>
<keyword evidence="6" id="KW-1185">Reference proteome</keyword>
<evidence type="ECO:0000259" key="4">
    <source>
        <dbReference type="PROSITE" id="PS50995"/>
    </source>
</evidence>